<dbReference type="EMBL" id="SNYN01000004">
    <property type="protein sequence ID" value="TDQ53343.1"/>
    <property type="molecule type" value="Genomic_DNA"/>
</dbReference>
<organism evidence="3 4">
    <name type="scientific">Actinorugispora endophytica</name>
    <dbReference type="NCBI Taxonomy" id="1605990"/>
    <lineage>
        <taxon>Bacteria</taxon>
        <taxon>Bacillati</taxon>
        <taxon>Actinomycetota</taxon>
        <taxon>Actinomycetes</taxon>
        <taxon>Streptosporangiales</taxon>
        <taxon>Nocardiopsidaceae</taxon>
        <taxon>Actinorugispora</taxon>
    </lineage>
</organism>
<evidence type="ECO:0000313" key="3">
    <source>
        <dbReference type="EMBL" id="TDQ53343.1"/>
    </source>
</evidence>
<dbReference type="SUPFAM" id="SSF52038">
    <property type="entry name" value="Barstar-related"/>
    <property type="match status" value="1"/>
</dbReference>
<dbReference type="OrthoDB" id="8859549at2"/>
<dbReference type="AlphaFoldDB" id="A0A4R6V0R7"/>
<dbReference type="RefSeq" id="WP_133740865.1">
    <property type="nucleotide sequence ID" value="NZ_SNYN01000004.1"/>
</dbReference>
<dbReference type="Proteomes" id="UP000295281">
    <property type="component" value="Unassembled WGS sequence"/>
</dbReference>
<dbReference type="InterPro" id="IPR000468">
    <property type="entry name" value="Barstar"/>
</dbReference>
<comment type="similarity">
    <text evidence="1">Belongs to the barstar family.</text>
</comment>
<dbReference type="Pfam" id="PF01337">
    <property type="entry name" value="Barstar"/>
    <property type="match status" value="1"/>
</dbReference>
<keyword evidence="4" id="KW-1185">Reference proteome</keyword>
<dbReference type="InterPro" id="IPR035905">
    <property type="entry name" value="Barstar-like_sf"/>
</dbReference>
<gene>
    <name evidence="3" type="ORF">EV190_104132</name>
</gene>
<evidence type="ECO:0000259" key="2">
    <source>
        <dbReference type="Pfam" id="PF01337"/>
    </source>
</evidence>
<evidence type="ECO:0000256" key="1">
    <source>
        <dbReference type="ARBA" id="ARBA00006845"/>
    </source>
</evidence>
<protein>
    <submittedName>
        <fullName evidence="3">Barstar (Barnase inhibitor)</fullName>
    </submittedName>
</protein>
<name>A0A4R6V0R7_9ACTN</name>
<feature type="domain" description="Barstar (barnase inhibitor)" evidence="2">
    <location>
        <begin position="173"/>
        <end position="214"/>
    </location>
</feature>
<accession>A0A4R6V0R7</accession>
<sequence>MREYWFSLTGEEDLASIAKAREIGGLVSNWEEPLPSRIIFWMLECSLGASLFEKLAARKNGDKTGSLNLGNANIHILGMNGDIIGSYFLGDVTIEGFYKKGILFDLKISGILFDRLTNDSWKIWDFCKRGKIDSRNIWINFSREMKTAWLEVARVRMVENFGKLKNLESGSMFYFDGRHVVDELSFYCALGEAINGPGGYFGKGVDSFNDCLNGGFGAIRPFKLNWKINKYSNDLQWDPFCGEIGKIFKEKGIEVNYYY</sequence>
<reference evidence="3 4" key="1">
    <citation type="submission" date="2019-03" db="EMBL/GenBank/DDBJ databases">
        <title>Genomic Encyclopedia of Type Strains, Phase IV (KMG-IV): sequencing the most valuable type-strain genomes for metagenomic binning, comparative biology and taxonomic classification.</title>
        <authorList>
            <person name="Goeker M."/>
        </authorList>
    </citation>
    <scope>NUCLEOTIDE SEQUENCE [LARGE SCALE GENOMIC DNA]</scope>
    <source>
        <strain evidence="3 4">DSM 46770</strain>
    </source>
</reference>
<evidence type="ECO:0000313" key="4">
    <source>
        <dbReference type="Proteomes" id="UP000295281"/>
    </source>
</evidence>
<comment type="caution">
    <text evidence="3">The sequence shown here is derived from an EMBL/GenBank/DDBJ whole genome shotgun (WGS) entry which is preliminary data.</text>
</comment>
<proteinExistence type="inferred from homology"/>
<dbReference type="Gene3D" id="3.30.370.10">
    <property type="entry name" value="Barstar-like"/>
    <property type="match status" value="1"/>
</dbReference>